<comment type="similarity">
    <text evidence="1">Belongs to the transposase 7 family.</text>
</comment>
<reference evidence="6 7" key="1">
    <citation type="submission" date="2019-03" db="EMBL/GenBank/DDBJ databases">
        <title>Genomic Encyclopedia of Type Strains, Phase IV (KMG-IV): sequencing the most valuable type-strain genomes for metagenomic binning, comparative biology and taxonomic classification.</title>
        <authorList>
            <person name="Goeker M."/>
        </authorList>
    </citation>
    <scope>NUCLEOTIDE SEQUENCE [LARGE SCALE GENOMIC DNA]</scope>
    <source>
        <strain evidence="6 7">DSM 46831</strain>
    </source>
</reference>
<dbReference type="InterPro" id="IPR047653">
    <property type="entry name" value="Tn3-like_transpos"/>
</dbReference>
<dbReference type="GO" id="GO:0003677">
    <property type="term" value="F:DNA binding"/>
    <property type="evidence" value="ECO:0007669"/>
    <property type="project" value="UniProtKB-KW"/>
</dbReference>
<proteinExistence type="inferred from homology"/>
<keyword evidence="2" id="KW-0815">Transposition</keyword>
<evidence type="ECO:0000259" key="5">
    <source>
        <dbReference type="Pfam" id="PF01526"/>
    </source>
</evidence>
<gene>
    <name evidence="6" type="ORF">EDD57_15621</name>
</gene>
<evidence type="ECO:0000313" key="6">
    <source>
        <dbReference type="EMBL" id="TCP62158.1"/>
    </source>
</evidence>
<feature type="domain" description="Tn3 transposase DDE" evidence="5">
    <location>
        <begin position="393"/>
        <end position="765"/>
    </location>
</feature>
<organism evidence="6 7">
    <name type="scientific">Baia soyae</name>
    <dbReference type="NCBI Taxonomy" id="1544746"/>
    <lineage>
        <taxon>Bacteria</taxon>
        <taxon>Bacillati</taxon>
        <taxon>Bacillota</taxon>
        <taxon>Bacilli</taxon>
        <taxon>Bacillales</taxon>
        <taxon>Thermoactinomycetaceae</taxon>
        <taxon>Baia</taxon>
    </lineage>
</organism>
<keyword evidence="7" id="KW-1185">Reference proteome</keyword>
<protein>
    <submittedName>
        <fullName evidence="6">TnpA family transposase</fullName>
    </submittedName>
</protein>
<sequence>MNNLLIKKADSDFSNFNRFKKLPKNPTLGNLRSLIDHLIWLQSFGDMKAYVQGIPVAKIKHFAAEAKSLKAKELRDYTEPKRITLVISLLHHAQMKTRDHITEMFMKRMGNLHNVAKADLKTMKEQHQEKMEHLVMVFKDVLHALDQDDNEEQASQLVISTLKERGSIKQLLEDCEAVSASHGNNYLHFILPHFRSYRATLFRLADLLNFKSTSQDTALIDALTFIQENRHRKSDWLPDSLNLSFLNADWKSLVRVKKRVGGWEISRRHLEACVFSQIATELKSGDICVSGFESFDDFREQLISWEECKPLISDYCKELDLPDKAHDFVTRLKEKLVTYSHQIDKEFPRNDNLSIDKNGKLILKRYKATEASVAAKELERLIKERMPERNVIDILCNVEHWVRWSRHFGPLSGSDPKLHNPRERYILNTFAYGCNLGPAQAARHIRGATTADMLSYVNQRHVTVEKLNQASRDIINHYHKDFDLPKLWGTGKKAAVDGTMYDIYEQNLLAEYHIRYGGYGAIAFHLIADNYIALFSHFIPCGVWEAVYIIEVLLQNKSDVQPDTVHADTQGQSYPVFALAHLLGIKLMPRIRNIKDRSFFRPTTETTYQHIDSLFKGTIDWDLIEAHWADLMQVVLSIKNGKISSAMILRKLGNESRKNKLYQASRELGKAICTLFLLRYVSDIELRQQITSETNKVEAYHGFSGWLCFGGDGIISDNDPEQQEKIIKYNELVSNTVIFQNVVDITSILRGLGREGYIIDSEDVQLDWSYKALWRLCH</sequence>
<evidence type="ECO:0000256" key="2">
    <source>
        <dbReference type="ARBA" id="ARBA00022578"/>
    </source>
</evidence>
<dbReference type="AlphaFoldDB" id="A0A4R2RHP3"/>
<dbReference type="InterPro" id="IPR002513">
    <property type="entry name" value="Tn3_Tnp_DDE_dom"/>
</dbReference>
<dbReference type="EMBL" id="SLXV01000056">
    <property type="protein sequence ID" value="TCP62158.1"/>
    <property type="molecule type" value="Genomic_DNA"/>
</dbReference>
<dbReference type="NCBIfam" id="NF033527">
    <property type="entry name" value="transpos_Tn3"/>
    <property type="match status" value="1"/>
</dbReference>
<dbReference type="GO" id="GO:0006313">
    <property type="term" value="P:DNA transposition"/>
    <property type="evidence" value="ECO:0007669"/>
    <property type="project" value="InterPro"/>
</dbReference>
<comment type="caution">
    <text evidence="6">The sequence shown here is derived from an EMBL/GenBank/DDBJ whole genome shotgun (WGS) entry which is preliminary data.</text>
</comment>
<dbReference type="Pfam" id="PF01526">
    <property type="entry name" value="DDE_Tnp_Tn3"/>
    <property type="match status" value="1"/>
</dbReference>
<keyword evidence="3" id="KW-0238">DNA-binding</keyword>
<evidence type="ECO:0000313" key="7">
    <source>
        <dbReference type="Proteomes" id="UP000294746"/>
    </source>
</evidence>
<evidence type="ECO:0000256" key="4">
    <source>
        <dbReference type="ARBA" id="ARBA00023172"/>
    </source>
</evidence>
<name>A0A4R2RHP3_9BACL</name>
<evidence type="ECO:0000256" key="3">
    <source>
        <dbReference type="ARBA" id="ARBA00023125"/>
    </source>
</evidence>
<accession>A0A4R2RHP3</accession>
<keyword evidence="4" id="KW-0233">DNA recombination</keyword>
<dbReference type="GO" id="GO:0004803">
    <property type="term" value="F:transposase activity"/>
    <property type="evidence" value="ECO:0007669"/>
    <property type="project" value="InterPro"/>
</dbReference>
<dbReference type="Proteomes" id="UP000294746">
    <property type="component" value="Unassembled WGS sequence"/>
</dbReference>
<evidence type="ECO:0000256" key="1">
    <source>
        <dbReference type="ARBA" id="ARBA00009402"/>
    </source>
</evidence>